<dbReference type="PROSITE" id="PS50075">
    <property type="entry name" value="CARRIER"/>
    <property type="match status" value="6"/>
</dbReference>
<feature type="domain" description="Carrier" evidence="6">
    <location>
        <begin position="5838"/>
        <end position="5914"/>
    </location>
</feature>
<dbReference type="CDD" id="cd05235">
    <property type="entry name" value="SDR_e1"/>
    <property type="match status" value="1"/>
</dbReference>
<evidence type="ECO:0000256" key="2">
    <source>
        <dbReference type="ARBA" id="ARBA00022553"/>
    </source>
</evidence>
<dbReference type="InterPro" id="IPR036736">
    <property type="entry name" value="ACP-like_sf"/>
</dbReference>
<dbReference type="SMART" id="SM00823">
    <property type="entry name" value="PKS_PP"/>
    <property type="match status" value="6"/>
</dbReference>
<dbReference type="Gene3D" id="3.30.559.10">
    <property type="entry name" value="Chloramphenicol acetyltransferase-like domain"/>
    <property type="match status" value="8"/>
</dbReference>
<evidence type="ECO:0000256" key="5">
    <source>
        <dbReference type="SAM" id="MobiDB-lite"/>
    </source>
</evidence>
<protein>
    <recommendedName>
        <fullName evidence="6">Carrier domain-containing protein</fullName>
    </recommendedName>
</protein>
<dbReference type="InterPro" id="IPR045851">
    <property type="entry name" value="AMP-bd_C_sf"/>
</dbReference>
<dbReference type="InterPro" id="IPR006162">
    <property type="entry name" value="Ppantetheine_attach_site"/>
</dbReference>
<dbReference type="SUPFAM" id="SSF47336">
    <property type="entry name" value="ACP-like"/>
    <property type="match status" value="6"/>
</dbReference>
<dbReference type="Gene3D" id="1.10.1200.10">
    <property type="entry name" value="ACP-like"/>
    <property type="match status" value="6"/>
</dbReference>
<dbReference type="Pfam" id="PF00550">
    <property type="entry name" value="PP-binding"/>
    <property type="match status" value="6"/>
</dbReference>
<dbReference type="InterPro" id="IPR020845">
    <property type="entry name" value="AMP-binding_CS"/>
</dbReference>
<dbReference type="InterPro" id="IPR025110">
    <property type="entry name" value="AMP-bd_C"/>
</dbReference>
<evidence type="ECO:0000256" key="3">
    <source>
        <dbReference type="ARBA" id="ARBA00022598"/>
    </source>
</evidence>
<dbReference type="SUPFAM" id="SSF51735">
    <property type="entry name" value="NAD(P)-binding Rossmann-fold domains"/>
    <property type="match status" value="1"/>
</dbReference>
<dbReference type="CDD" id="cd05930">
    <property type="entry name" value="A_NRPS"/>
    <property type="match status" value="6"/>
</dbReference>
<dbReference type="Pfam" id="PF00501">
    <property type="entry name" value="AMP-binding"/>
    <property type="match status" value="6"/>
</dbReference>
<dbReference type="PANTHER" id="PTHR45527:SF1">
    <property type="entry name" value="FATTY ACID SYNTHASE"/>
    <property type="match status" value="1"/>
</dbReference>
<dbReference type="InterPro" id="IPR010060">
    <property type="entry name" value="NRPS_synth"/>
</dbReference>
<dbReference type="InterPro" id="IPR020806">
    <property type="entry name" value="PKS_PP-bd"/>
</dbReference>
<evidence type="ECO:0000256" key="1">
    <source>
        <dbReference type="ARBA" id="ARBA00022450"/>
    </source>
</evidence>
<dbReference type="InterPro" id="IPR000873">
    <property type="entry name" value="AMP-dep_synth/lig_dom"/>
</dbReference>
<dbReference type="SUPFAM" id="SSF56801">
    <property type="entry name" value="Acetyl-CoA synthetase-like"/>
    <property type="match status" value="6"/>
</dbReference>
<dbReference type="Pfam" id="PF13193">
    <property type="entry name" value="AMP-binding_C"/>
    <property type="match status" value="6"/>
</dbReference>
<dbReference type="InterPro" id="IPR010080">
    <property type="entry name" value="Thioester_reductase-like_dom"/>
</dbReference>
<comment type="caution">
    <text evidence="7">The sequence shown here is derived from an EMBL/GenBank/DDBJ whole genome shotgun (WGS) entry which is preliminary data.</text>
</comment>
<keyword evidence="4" id="KW-0677">Repeat</keyword>
<accession>A0ABR4MVA6</accession>
<dbReference type="Pfam" id="PF07993">
    <property type="entry name" value="NAD_binding_4"/>
    <property type="match status" value="1"/>
</dbReference>
<dbReference type="CDD" id="cd19542">
    <property type="entry name" value="CT_NRPS-like"/>
    <property type="match status" value="4"/>
</dbReference>
<dbReference type="Gene3D" id="3.40.50.12780">
    <property type="entry name" value="N-terminal domain of ligase-like"/>
    <property type="match status" value="6"/>
</dbReference>
<keyword evidence="2" id="KW-0597">Phosphoprotein</keyword>
<dbReference type="Proteomes" id="UP001527925">
    <property type="component" value="Unassembled WGS sequence"/>
</dbReference>
<evidence type="ECO:0000313" key="8">
    <source>
        <dbReference type="Proteomes" id="UP001527925"/>
    </source>
</evidence>
<evidence type="ECO:0000259" key="6">
    <source>
        <dbReference type="PROSITE" id="PS50075"/>
    </source>
</evidence>
<dbReference type="PROSITE" id="PS00455">
    <property type="entry name" value="AMP_BINDING"/>
    <property type="match status" value="6"/>
</dbReference>
<keyword evidence="1" id="KW-0596">Phosphopantetheine</keyword>
<sequence length="7828" mass="832761">MTPGSDTPLAHSAERDSEPRSPLAEVSASPTANAAPAELQSGDAKIFANPVASVDHSTDFGDSQHAAAIPPAPLSLSGPRSTPGLAPLLAPRTVPLPTAAGLSTSAVAVAAAATVAKFKGSSDVVVGIAVAGTDPAAHTIVPVRIVLDDSAAVSDAVAAAAEYIRAATEHSPVDLAQVRAWCGLSPSDPVCDVVLCIGKASNTSLEADLASAGAAIALAVDTSAGGGSVTSIHDGRRFDEDQAASVVGEFAFTVGHLVSTLADKDSLDESDPSQEVMNRISSIFDAQVAKALGLKSEVLETTNLTHAGADLMGEQTVKQALELAAKRDMSEFDWPEVILSEEAMAELAAVGSFEDAYPATPLQAGMVAATMQDARAYVNQVPLRATRTVSLESLRGALRAVVQHHAILRTSFVSTVAGGIVQVVRASADAAECVAVTAPLAQHLAADKARGFSPTDASWIRAALVCDPAGSAQLVVVTIHHALYDGWSMPMIMRDLVAALDGHALEPRPAFRTVVDFIAAQDVEATEAFWTQQLVGLEPAQPLSLGHSARTDDEDAPLAQACSTPMAELQRAAQRAGVTIAVVLKAAWAATLRKFTRSHDVVFGEVLANRDIAVAGADRIVGPLLNTVPCRVVLDDTVRAADLVASMQAHHGAMLSHSHAALVDVQRWAGLQGDVKLFNTLLAYQGIDFDVEQDLFDFVGSITNAMNRSTDFDLMLYPGKSEVQLEALWAPPLSRSQAASILAEFDFGVQQLVTALSDKATVESLWTLSPSQQAQIARLSHGERVPLPFSLVHHGFEARAKQHPDWRAVEHGDAHLSYGDLDACGSALAAALASHGVQRGSRVAVVMQRSIEFVVALVGVLKAGATIVPVDSSFPADRIQFMLDDASVCAIVTTASEAGRIAQLSVGDRAVVVADARALLASGVSFTPQAQHTATGDDDAFVVYTSGSTGKPKGVPVPHNGALNVVYHTAQLIGCTERSRMAQFMAIGFDACQWETWSALFSGSTLVLRQAETFKLFLEVDAIIMTPTGLGQLGHPSQYPELKTITVTGENCPSELKDLWSPHVCFVNGGGPSEVSILGHIGVLKQRDSVVLGKLLPNYNSYILDHERRLVPIGVVGEVHTGGPGISRGYLNLPDLTAQRFVPDPFSPEPGARMFRTGDLGRLLPDGNFEILGRMDDQVKLKGYRIELDEVAAAMMRHPRVSAAAAVVKDKTHLVGFVVPADVDHDELRDVVAAALPAYMVPAVFVGLAVMPTNTNGKTDKKALAAMHVEIAVDALQTDTERALAAVWSQVLGVQVADIGRATSFFALGGDSISAIRLVAKAKQQGLTLSSALIFKAPTLAKMALAATVSETRAAVSSAPVTGSVALTPIQHMFFAHDWINISHFNQSFVVTPRDTLDIAALTAAIARLAEHHDMLRARFAQGDDGAWSQTLLPPSPQTDAANVLAVVVESDDDALACIREAQESLSITHGPLLAVRLLHMHDGSQRLFFGIHHLVVDLVSWRVLLDDLETLLRGRPLAPKTLSFQAWAARMAAHAATLDAAPWRDLIGDHTTLLATQPPAAGVPVRSFHARAVLDDATTAQLDAANAPFNTNIQELVLAALVLSLADVAGCASSPAQLCIELEGHGREPFAADLDVSSTVGWFTSVFPVAFSASTASDIGAVVRQVKHKIRSVPLKGLSYGMIKHLAPPTADNAFVKAHSGHAVAFNYVGRFQSLEAADAFFVADAAMSGYWSARHDDRMFHAIELNCAHDGPRLVLSATVEDWIVSEPTMQAWLDRWQVWMQRVVAHCVDPATHGGRTVSDVPLMASQAAVEQAEAELAAVLSLRARDIVDMYPVTPLQAGFLSAMMRDPSEYTVQNTFDVTGNMDVQRLRAAWHAVAMAHPIVRTVFVSTPCGLVQAVAKDDRTEWTELDGVWSADDDALQAATTAFLAADRARGFSMASAAFHRFTVARVADRRLRVFWAQHHSVTDGWSMPLLLADLLRACVGAGIDAKRVQFRDHVEWLQAQDAAASDKFWRESLAHAADASKLAPPKPRESELTGAKYGELHASIELPRLAAACKAHGVTTSTVLRLAWALVLRHFTRSEHVLFGSVVSGRDGSIDGIDEIVGVLINTIAVPAHLPLDASIASALAAMQSFSADAISHSHVGLVDVQRAAGISSDSKLFDTIMVFENYPSSDAGVPLDFAFEPVKFTEFVDSVVAAVFMQSADTISTHVTFERGIVPRWFAQSMMEKLVDTLSRLCAEKANLSVTVVDEIDELTAAQQAQIARLSHGERVPLPFALVHHGFEARAKQHPDWRAVEHGDAHLSYGDLDACGCALAAALASHGVQRGSRVAVVMQRSIEFVVALVGVLKAGATIVPVDSSFPADRIQFMLDDASVCAIVTTASEADRIAQLSVGDRAVVVADARALLASGVSFTPQAQHTATGDDDAVVVYTSGSTGKPKGVPIRHQGIVNVAMHCSPLSGFVEGARVPQFMAIGFDVCVWEVWGSLSNGATLVMRTESVFDSLGTVDALVMTPTGLRQLGSPSDWPRLKAVTVTGEVCPKELKDLWSPHVRFVNGGCPSEATIVAVLGALSVVDPVYYGKPIANMSCYIIDSQGRQAPVGVVGEMCLGGIGVSRGYINLPDLTAQRFVPDPFSPEPGARMFRTGDLGRLLPDGNFEILGRMDDQVKLKGYRIELDEVAAAMMRHPRVSAAAAVVKDKTHLVGFVVPADVDHDELRDVVAAALPAYMVPAVFVGLAVMPTNTNGKTDKKALAAMHVEIAVDALQTDTERALAAVWSQVLGVQVADIGRATSFFALGGDSISAIKAAAAMQRAGISITVPQLFKAQTVARVAALADAADAHDGQRSATEWPAAVLSDETLAELASVGDFVDAYPATPLQAGMVAATMQDARAYVNQVPLRATRTVSLESLRGALRAVVQHHAILRTSFVSTVAGGIVQVVRASADAAECVAVTAPLAQHLAADKARGFSLTDASWIRAALVCDPAGSAQHVVVTIHHALYDGWSLPMIMRDLAAALDGHALEPRPAFRTVVDFIAAQDAAATEAFWTQQLVGLEPAQPLSLGHSARTDDEDAPLAQACSTPMAELQRAAQRAGVTVAVVLKAAWAATLRKFTRSHDVVFGEVLANRDIAVGGADRIVGPLLNTVPCRVVLDDTVRAADLVASLQAQHGAVLSHSHAALVDVQRWAGVQGDAKLFNTLFVYQSLNNGIEQNMFKLLETEPTLQAESILAEFDFGVQQLVNALTDKATVESLWTLSPSQQAQIARFSHGERVPLPFSLVHHGFEARAKQHPDWRAVEHGDAHLSYGDLDACGSALAAALASHGVQRGSRVAVVMQRSIEFVVALVGVLKAGATIVPVDSSFPADRIQFMLDDASVCAIVTTASEADRIAQLSVGDRAVVVADARALLASGVSFTPAAQHTATSDDDAFVVYTSGSTGKPKGVPVPHKGVVNVAAFRAAPVGQAERARVMQFMAIGFDVCQWEVWGSLCSGSTLVIRSSDVFETLATIDAVIATPTGLSHFGSPNQWTNIKKVTVIGEGFSRELKDAWASYSVFVNSYGPSETAIMTHSLALASNDEISIGRPMENTSSYILDLVGRQVPVGVVGEMCLGGIGVSRGYINLPDLTEQRFVPDPFSPEPGARMFRTGDLGRLLPDSNFEILGRMDDQVKLKGYRIELDEVAAAMMRHPRVSAAAAVVKDKTHLVGFVVPADVDHDELRDVVAAALPAYMVPAVFVGLAVMPTNTNGKTDKKALAAMHVEIAADALQTDTERALAVVWSQVLGVQVTDIGRATSFFALGGDSISAIKAAAAMQRAGISITVPQLFKAQTVARVAALADADDTHDGPCSAMDWPPAVLSDEAMAELAAVGSFEDAYPATPLQAGMVAATMQDARAYVNQVPLRATRTVSLESLRVALRVVVQHHAILRTSFVSTVAGGIVQVVRASADATECVAVTAPLAQHLAADKARGFSLTDASWIRAALVCDPAGSAQLVVVTIHHALYDGWSMPMIMRDLVAALDGHALEPRPAFRTVVDFIAAQDAAATEAFWTQQLVGLEPAQPLSLGHSARTDDEDAPLAQACSTPMAELQRAAQRAGVTVAVVLKAAWAATLRKFTRSHDVVFGEVLANRDIAVASADRIVGPLLNTVPCRVVLDDTVRAADLVASMQAHHGAVLSHSHAALVDVQRWAGLQGDVKLFNTLFVFENLPDDGTAHIEDAKYALVGKLDGVQLSRSLAYSFELILHPSSAGVALSVQFDHSHLSRMQAESILAEFDFGVQQLVNALTDKATVESLWTLSPSQQAQIARFSHGERVPLPFSLVHQGFEARAKQHPDWRAVEHGDAHLSYGDLDACGSALAAALASHGVQRGSRVAVVMQRSIEFVVALVGVLKAGATIVPVDSSFPADRIQFMLDDASVCVIVTTASEADRIAQLSVGDRAVVVADARALLASSVSFTPAAQHTATSDDDAFVVYTSGSTGKPKGVPVPHIGAANVVALQSAKIGCVEHARVAQFMAIGFDVCQWEVSGALSFGCTLVLRDEDAFRTFAKVNVLHITPTGLAQLSGPHAVPNITHIAIGGEACPKELKDLWAPHVVLTNVYGPTETAIISHAGRLERGAPVTVGRQIANNSCYVLDSQLRQTPIGVVGEFYTSTPGVRASRGYINLPDLTAQRFVRDPFSPEPGARMFRTGDLGRLLPDGNFEILGRMDDQVKLKGYRIELDEVAAAMMRHPRVSAAAAVVKDKTHLVGFVVPADVDHDELRDVVAAALPAYMVPAVFVGLAVMPTNTNGKTDKKALAAMHVEIAADALQTDTERALAAVWSQVLGVQVADIGRATSFFALGGDSISAIKAAAAMQRAGISITVPQLFKAQTVARVAALADADDTHDGPCSAMDWPPAVLSDEAMAELAAVGSFEDAYPATPLQAGMVAATMQDARAYVNQVPLRATRTVSLESLRGALRAVVQHHAILRTSFVSTVAGGIVQVVRASADAAECVAVTAPLAQHLAADKARGFSLADASWIRAALVCDPAGSAQHVVVTIHHALYDGWSLPMIMRDLVAALDGHALEPRPAFRTVVDFIAAQDAAATEAFWTQQLAGLEPAQPLSLGHSARTDDEDAPLAQACSTPMAELQRAAQRAGVTVAVVLKAAWAATLRKFTRSHDVVFGEVLANRDIAVASADRIVGPLLNTVPCRVVLDDTVRAADLVASLQAHHGAVLSHSHAALVDVQRWAGIQGDGKLFNTLFVFENLPDDGTAHIEDAKYALVGKLDGIQLSRSLAYSFELILHPSSAGVALSVQFDHSHLSRMQAESILAEFDFGVQQLVNALTDKATVESLWTLSPSQQAQIARFSHGERVPLPFSLVHHGFEARAKQHPDWRAVEHGEAHLSYGDLDACGSALAAALASHGVQRGSRVAVVMQRSIEFVVALVGVLKAGATIVPVDSSFPADRIQFMLDDASVCVIVTTASEADRIAQLSVGDRAVVVADARALLASGVSFTPAGQHTATSDDDAFVVYTSGSTGKPKGVPVPHKGVVNVVEMQSAKIGCVELARVGQFMAVGFDACQWETWAAITSGSVLVLRDKDAFKTVAILDALMTTPTGLQQFGHPTDLPRLRTVTVAGEPVPSELKDLWAPHVRFNNAYGPTEISIISHMPQLAETEQVHLGRPISNSTCYILDVRGHEVPVGVVGEMHIGGIGVSRGYINLPDLTAQRFVPDPFSPEPGARMFRTGDLGRLLPDGNFEILGRMDDQVKLKGYRIELDEVAAAMMRHPRVSAAAAVVKDKTHLVGFVVPADVDHDELRDVVAAALPAYMVPAVFVGLAVMPTNTNGKTDKKALAAMHVEIAVDALQTDTERALAAVWSQVLGVQVADIGRATSFFALGGDSISAIRLVAKAKQQGLTLSSALIFKAPTLAKMALAATVTETRAAVSSAPVTGSVALTPIQHMFFAHDWINISHFNQSFVVKPRDTLDIAALTAAIARLAEHHDMLRARFAQGDDGAWSQTLLPPSPQIDAANVLAVVVESDDDALACIREAQESLSITDGPLLAVRLLHMHDGSQRLFFGIHHLVVDLVSWRVLLDDLETLLRGRPLAPKTLSFQAWAARMAAHAATLDAAPWRDLIGDHTTLLATQPPAAGVPVRSFHAHAVLDDATTAQLDAANAPFNTNIQELVLAALVLSLADVAGCASSPAQLCIELEGHGREPFAADLDVSSTVGWFTSVFPVAFSASTASDIGAVVRQVKHKIRSVPLKGLSYGMIKHLAPPTADNAFVKAHSGHAVAFNYVGRFQSLEAADAFFVADAAMSGYWSARHDDRMFHAIELNCAHDGPRLVLSATVEDWIVSEPTMQAWLDRWQVWMQRVVAHCVDPATHGGRTVSDVPLMASQAAVEQAEAELAAVLSLRARDIVDMYPVTPLQAGFLSAMMRDPSEYTVQFAFDVTDNMDVQRLRTAWHAVAMAHPIVRTVFVSTPSGLMQAVAKDDRTEWTELDGVWSADDSALQAATDAFMAADRARGFSMASASFHRFTVARVDDGHMRVFWTQHHSVADGWSTPLMLADLMRACAGVSIDARLVQFRDHVEWLQSQDAAASEQFWRESLVHAADAGKLAPPKPRESELTGAKYGELHASVDLPHLAAVCKTHGVTTSTVLRLAWALVLRHFTRSEHVLFGSVVSGRDGGIDGIDEIVGVLINTIAVPAHLSLDTSVVTALAAMHSFSVDAIAHSHVGLVDAQRAAGVSSSSKLFDTIMVFENYPSSDPAFMQSTDTISLDLSFTCNNVPKWFAQNIVDKIADVLSRLCSATSDLAITKLADIDQLTESQKAVIARLSHGERVPLPFSLVHHGFEARAKQHPDWRAVEHGGAHLSYGDLDACGCALAAALASHGVQRGSRVAVVMQRSIEFVVALVGVLKAGATIVPVDSSFPADRIQFMLDDASVCAIVTTASEADCIAQLSVGDRAVVVADARALLASSVSFMPVAQHTATGDDDFAIIYTSGTTGKPKGVLMPHKGASNTFNIGRKVFGFHEQRRVAQFMAIGFDGCQCEIWTALTNGATLVLRKEDAFKTLSSVNATIITPTGLSQLGDPSQYVQMCTVAMVGEACPKELKDLWSRHCVVMNAYGPTEISIMSHAAQLQHDSHVTIGDPIQNAACYILDSQQQQVPVGVVGEMCLGGIGVSRGYINLPDLTAQRFVPDPFSPEPGARMFRTGDLGRLLPDGNFEILGRMDDQVKLKGYRIELDEVAATMMRHPRVSAAAAVVKDKTHLVGFVVPADVDHDELRDVVAVALPAYMVPAVFVGLTVMPTNTNGKTDKKALAAMHVEIAVDALQTDTERALAAVWSQVLGVQVADIGRATSFFALGGDSISAIRMVAALSAAGFQVSIIQLLNGATISRIAAQIDAASQSASGSVSDDQTAYADDLDLVDDPAIAAGSLQPFDFVKLLPSALPTFFLTGATGFLGAFVLQSLLERHPHARVVCLVRAESDAAATARLISTSKQRLAWSDAWLRNGRVRAVAGDLSAERFGLSDAVWDALCHEVDLVIHNGALVHWFYPYSEMRGPNVIGTRTGLQLATTHHLKPFHFVSTISTLAPGDTQESTDLEMSRMSLVGGYAQSKWVAEKLVMRARSRGVPATIFRPNRITGDSRNGVCNTDDFVWRLVKGATQLGKIPCDPRIVNMSAVDHVAACLVEIVLSPRSIELSAFHMHDHQGYTFDDLFGSLEANGFAVKCVSHSDWRSTLKATVHSEADNALFPVLPFVLGDDPDAPGTTQEGILENANMQAIIADARIPVIAPDHGRITLLSLGYLVAVGFLAAPHDIGVLPHLDEWDSIDGGAVGRTGRSGAATSKNK</sequence>
<evidence type="ECO:0000256" key="4">
    <source>
        <dbReference type="ARBA" id="ARBA00022737"/>
    </source>
</evidence>
<dbReference type="PROSITE" id="PS00012">
    <property type="entry name" value="PHOSPHOPANTETHEINE"/>
    <property type="match status" value="6"/>
</dbReference>
<name>A0ABR4MVA6_9FUNG</name>
<dbReference type="InterPro" id="IPR001242">
    <property type="entry name" value="Condensation_dom"/>
</dbReference>
<keyword evidence="8" id="KW-1185">Reference proteome</keyword>
<dbReference type="Gene3D" id="3.40.50.720">
    <property type="entry name" value="NAD(P)-binding Rossmann-like Domain"/>
    <property type="match status" value="1"/>
</dbReference>
<feature type="domain" description="Carrier" evidence="6">
    <location>
        <begin position="2767"/>
        <end position="2843"/>
    </location>
</feature>
<dbReference type="InterPro" id="IPR010071">
    <property type="entry name" value="AA_adenyl_dom"/>
</dbReference>
<dbReference type="InterPro" id="IPR009081">
    <property type="entry name" value="PP-bd_ACP"/>
</dbReference>
<dbReference type="SUPFAM" id="SSF52777">
    <property type="entry name" value="CoA-dependent acyltransferases"/>
    <property type="match status" value="17"/>
</dbReference>
<gene>
    <name evidence="7" type="ORF">HK105_209339</name>
</gene>
<dbReference type="InterPro" id="IPR036291">
    <property type="entry name" value="NAD(P)-bd_dom_sf"/>
</dbReference>
<dbReference type="Pfam" id="PF00668">
    <property type="entry name" value="Condensation"/>
    <property type="match status" value="8"/>
</dbReference>
<feature type="region of interest" description="Disordered" evidence="5">
    <location>
        <begin position="1"/>
        <end position="41"/>
    </location>
</feature>
<dbReference type="NCBIfam" id="TIGR01746">
    <property type="entry name" value="Thioester-redct"/>
    <property type="match status" value="1"/>
</dbReference>
<dbReference type="NCBIfam" id="TIGR01733">
    <property type="entry name" value="AA-adenyl-dom"/>
    <property type="match status" value="6"/>
</dbReference>
<reference evidence="7 8" key="1">
    <citation type="submission" date="2023-09" db="EMBL/GenBank/DDBJ databases">
        <title>Pangenome analysis of Batrachochytrium dendrobatidis and related Chytrids.</title>
        <authorList>
            <person name="Yacoub M.N."/>
            <person name="Stajich J.E."/>
            <person name="James T.Y."/>
        </authorList>
    </citation>
    <scope>NUCLEOTIDE SEQUENCE [LARGE SCALE GENOMIC DNA]</scope>
    <source>
        <strain evidence="7 8">JEL0888</strain>
    </source>
</reference>
<dbReference type="Gene3D" id="3.30.300.30">
    <property type="match status" value="6"/>
</dbReference>
<dbReference type="NCBIfam" id="NF003417">
    <property type="entry name" value="PRK04813.1"/>
    <property type="match status" value="6"/>
</dbReference>
<dbReference type="PANTHER" id="PTHR45527">
    <property type="entry name" value="NONRIBOSOMAL PEPTIDE SYNTHETASE"/>
    <property type="match status" value="1"/>
</dbReference>
<feature type="domain" description="Carrier" evidence="6">
    <location>
        <begin position="1275"/>
        <end position="1351"/>
    </location>
</feature>
<dbReference type="InterPro" id="IPR042099">
    <property type="entry name" value="ANL_N_sf"/>
</dbReference>
<dbReference type="NCBIfam" id="TIGR01720">
    <property type="entry name" value="NRPS-para261"/>
    <property type="match status" value="2"/>
</dbReference>
<dbReference type="EMBL" id="JADGIZ020000139">
    <property type="protein sequence ID" value="KAL2911201.1"/>
    <property type="molecule type" value="Genomic_DNA"/>
</dbReference>
<organism evidence="7 8">
    <name type="scientific">Polyrhizophydium stewartii</name>
    <dbReference type="NCBI Taxonomy" id="2732419"/>
    <lineage>
        <taxon>Eukaryota</taxon>
        <taxon>Fungi</taxon>
        <taxon>Fungi incertae sedis</taxon>
        <taxon>Chytridiomycota</taxon>
        <taxon>Chytridiomycota incertae sedis</taxon>
        <taxon>Chytridiomycetes</taxon>
        <taxon>Rhizophydiales</taxon>
        <taxon>Rhizophydiales incertae sedis</taxon>
        <taxon>Polyrhizophydium</taxon>
    </lineage>
</organism>
<proteinExistence type="predicted"/>
<feature type="domain" description="Carrier" evidence="6">
    <location>
        <begin position="3764"/>
        <end position="3840"/>
    </location>
</feature>
<keyword evidence="3" id="KW-0436">Ligase</keyword>
<evidence type="ECO:0000313" key="7">
    <source>
        <dbReference type="EMBL" id="KAL2911201.1"/>
    </source>
</evidence>
<dbReference type="Gene3D" id="3.30.559.30">
    <property type="entry name" value="Nonribosomal peptide synthetase, condensation domain"/>
    <property type="match status" value="9"/>
</dbReference>
<feature type="domain" description="Carrier" evidence="6">
    <location>
        <begin position="7307"/>
        <end position="7383"/>
    </location>
</feature>
<dbReference type="InterPro" id="IPR023213">
    <property type="entry name" value="CAT-like_dom_sf"/>
</dbReference>
<dbReference type="InterPro" id="IPR013120">
    <property type="entry name" value="FAR_NAD-bd"/>
</dbReference>
<feature type="domain" description="Carrier" evidence="6">
    <location>
        <begin position="4802"/>
        <end position="4878"/>
    </location>
</feature>
<feature type="region of interest" description="Disordered" evidence="5">
    <location>
        <begin position="57"/>
        <end position="80"/>
    </location>
</feature>